<keyword evidence="13" id="KW-1185">Reference proteome</keyword>
<dbReference type="PANTHER" id="PTHR31992:SF205">
    <property type="entry name" value="DOF ZINC FINGER PROTEIN"/>
    <property type="match status" value="1"/>
</dbReference>
<dbReference type="InterPro" id="IPR003851">
    <property type="entry name" value="Znf_Dof"/>
</dbReference>
<dbReference type="GO" id="GO:0005634">
    <property type="term" value="C:nucleus"/>
    <property type="evidence" value="ECO:0007669"/>
    <property type="project" value="UniProtKB-SubCell"/>
</dbReference>
<feature type="domain" description="Dof-type" evidence="11">
    <location>
        <begin position="39"/>
        <end position="93"/>
    </location>
</feature>
<dbReference type="Proteomes" id="UP000026915">
    <property type="component" value="Chromosome 3"/>
</dbReference>
<dbReference type="Pfam" id="PF02701">
    <property type="entry name" value="Zn_ribbon_Dof"/>
    <property type="match status" value="1"/>
</dbReference>
<evidence type="ECO:0000256" key="7">
    <source>
        <dbReference type="ARBA" id="ARBA00023242"/>
    </source>
</evidence>
<dbReference type="InterPro" id="IPR045174">
    <property type="entry name" value="Dof"/>
</dbReference>
<evidence type="ECO:0000313" key="12">
    <source>
        <dbReference type="EMBL" id="EOY22160.1"/>
    </source>
</evidence>
<gene>
    <name evidence="12" type="ORF">TCM_014374</name>
</gene>
<dbReference type="InParanoid" id="A0A061FXE2"/>
<evidence type="ECO:0000256" key="6">
    <source>
        <dbReference type="ARBA" id="ARBA00023163"/>
    </source>
</evidence>
<dbReference type="AlphaFoldDB" id="A0A061FXE2"/>
<dbReference type="GO" id="GO:0008270">
    <property type="term" value="F:zinc ion binding"/>
    <property type="evidence" value="ECO:0007669"/>
    <property type="project" value="UniProtKB-KW"/>
</dbReference>
<evidence type="ECO:0000256" key="8">
    <source>
        <dbReference type="PROSITE-ProRule" id="PRU00071"/>
    </source>
</evidence>
<evidence type="ECO:0000256" key="10">
    <source>
        <dbReference type="SAM" id="MobiDB-lite"/>
    </source>
</evidence>
<evidence type="ECO:0000256" key="1">
    <source>
        <dbReference type="ARBA" id="ARBA00022723"/>
    </source>
</evidence>
<dbReference type="PANTHER" id="PTHR31992">
    <property type="entry name" value="DOF ZINC FINGER PROTEIN DOF1.4-RELATED"/>
    <property type="match status" value="1"/>
</dbReference>
<dbReference type="OMA" id="QWTSSDQ"/>
<reference evidence="12 13" key="1">
    <citation type="journal article" date="2013" name="Genome Biol.">
        <title>The genome sequence of the most widely cultivated cacao type and its use to identify candidate genes regulating pod color.</title>
        <authorList>
            <person name="Motamayor J.C."/>
            <person name="Mockaitis K."/>
            <person name="Schmutz J."/>
            <person name="Haiminen N."/>
            <person name="Iii D.L."/>
            <person name="Cornejo O."/>
            <person name="Findley S.D."/>
            <person name="Zheng P."/>
            <person name="Utro F."/>
            <person name="Royaert S."/>
            <person name="Saski C."/>
            <person name="Jenkins J."/>
            <person name="Podicheti R."/>
            <person name="Zhao M."/>
            <person name="Scheffler B.E."/>
            <person name="Stack J.C."/>
            <person name="Feltus F.A."/>
            <person name="Mustiga G.M."/>
            <person name="Amores F."/>
            <person name="Phillips W."/>
            <person name="Marelli J.P."/>
            <person name="May G.D."/>
            <person name="Shapiro H."/>
            <person name="Ma J."/>
            <person name="Bustamante C.D."/>
            <person name="Schnell R.J."/>
            <person name="Main D."/>
            <person name="Gilbert D."/>
            <person name="Parida L."/>
            <person name="Kuhn D.N."/>
        </authorList>
    </citation>
    <scope>NUCLEOTIDE SEQUENCE [LARGE SCALE GENOMIC DNA]</scope>
    <source>
        <strain evidence="13">cv. Matina 1-6</strain>
    </source>
</reference>
<name>A0A061FXE2_THECC</name>
<evidence type="ECO:0000256" key="4">
    <source>
        <dbReference type="ARBA" id="ARBA00023015"/>
    </source>
</evidence>
<dbReference type="STRING" id="3641.A0A061FXE2"/>
<dbReference type="HOGENOM" id="CLU_513307_0_0_1"/>
<evidence type="ECO:0000256" key="9">
    <source>
        <dbReference type="RuleBase" id="RU369094"/>
    </source>
</evidence>
<dbReference type="Gramene" id="EOY22160">
    <property type="protein sequence ID" value="EOY22160"/>
    <property type="gene ID" value="TCM_014374"/>
</dbReference>
<evidence type="ECO:0000313" key="13">
    <source>
        <dbReference type="Proteomes" id="UP000026915"/>
    </source>
</evidence>
<protein>
    <recommendedName>
        <fullName evidence="9">Dof zinc finger protein</fullName>
    </recommendedName>
</protein>
<dbReference type="PROSITE" id="PS50884">
    <property type="entry name" value="ZF_DOF_2"/>
    <property type="match status" value="1"/>
</dbReference>
<dbReference type="EMBL" id="CM001881">
    <property type="protein sequence ID" value="EOY22160.1"/>
    <property type="molecule type" value="Genomic_DNA"/>
</dbReference>
<dbReference type="FunCoup" id="A0A061FXE2">
    <property type="interactions" value="119"/>
</dbReference>
<comment type="function">
    <text evidence="9">Transcription factor that binds specifically to a 5'-AA[AG]G-3' consensus core sequence.</text>
</comment>
<dbReference type="GO" id="GO:0003677">
    <property type="term" value="F:DNA binding"/>
    <property type="evidence" value="ECO:0007669"/>
    <property type="project" value="UniProtKB-UniRule"/>
</dbReference>
<feature type="compositionally biased region" description="Low complexity" evidence="10">
    <location>
        <begin position="128"/>
        <end position="165"/>
    </location>
</feature>
<keyword evidence="1 9" id="KW-0479">Metal-binding</keyword>
<feature type="compositionally biased region" description="Gly residues" evidence="10">
    <location>
        <begin position="7"/>
        <end position="23"/>
    </location>
</feature>
<evidence type="ECO:0000256" key="2">
    <source>
        <dbReference type="ARBA" id="ARBA00022771"/>
    </source>
</evidence>
<dbReference type="GO" id="GO:0003700">
    <property type="term" value="F:DNA-binding transcription factor activity"/>
    <property type="evidence" value="ECO:0007669"/>
    <property type="project" value="UniProtKB-UniRule"/>
</dbReference>
<feature type="region of interest" description="Disordered" evidence="10">
    <location>
        <begin position="83"/>
        <end position="167"/>
    </location>
</feature>
<evidence type="ECO:0000256" key="3">
    <source>
        <dbReference type="ARBA" id="ARBA00022833"/>
    </source>
</evidence>
<keyword evidence="7 8" id="KW-0539">Nucleus</keyword>
<feature type="region of interest" description="Disordered" evidence="10">
    <location>
        <begin position="1"/>
        <end position="38"/>
    </location>
</feature>
<comment type="subcellular location">
    <subcellularLocation>
        <location evidence="8 9">Nucleus</location>
    </subcellularLocation>
</comment>
<dbReference type="PROSITE" id="PS01361">
    <property type="entry name" value="ZF_DOF_1"/>
    <property type="match status" value="1"/>
</dbReference>
<accession>A0A061FXE2</accession>
<evidence type="ECO:0000259" key="11">
    <source>
        <dbReference type="PROSITE" id="PS50884"/>
    </source>
</evidence>
<sequence length="531" mass="57434">MQDIHTIGGGRIFNGGGGGGGGGGDRRLRPHHHPNHQSLKCPRCDSLNTKFCYYNNYNLSQPRHFCKSCRRYWTKGGVLRNVPVGGGCRKAKRSKTKPSSETTTAAAAAAAAVPPQPQQQHRDERKANSLSSSESSSLTAANSNVAVTNNNNNNDNDNNNNNSSAGGTAEAVSAVTSHSNLINVSESKFYGNPNSLGFEPGLLEQGSDCGIFSEIGSFTSLITSSNNETLSFGFSTVLNGQGLEQGQWQQQQKMMNIGGEEISGGLLDQTVQVELSNLHSRSEGEGSGGFGPLDWQGSGDQGLFDLPNAVDQTYWSQSQWTDQDHPNLYLPQNSIALWLENVPRHHETRKTVTIIANGGVVDFDEEKRGEGKGWGNTMMWRLRWVVVVVVTGKLGMGGSRACAEVVSPVSPPYGHTSHVSVWVLESDVILTISQGSLILSRDFLGSEFAVPHWHIMFAHIKCGFRTLDSRVRCGGWGGGGNLGEGFDVVLLGILIFAMLGHLGVEHWCGPFLAETMIEAFMGLDLKFWVQV</sequence>
<keyword evidence="4 9" id="KW-0805">Transcription regulation</keyword>
<feature type="compositionally biased region" description="Low complexity" evidence="10">
    <location>
        <begin position="102"/>
        <end position="112"/>
    </location>
</feature>
<proteinExistence type="predicted"/>
<keyword evidence="3 9" id="KW-0862">Zinc</keyword>
<keyword evidence="2 8" id="KW-0863">Zinc-finger</keyword>
<dbReference type="eggNOG" id="ENOG502QRBR">
    <property type="taxonomic scope" value="Eukaryota"/>
</dbReference>
<keyword evidence="5 8" id="KW-0238">DNA-binding</keyword>
<evidence type="ECO:0000256" key="5">
    <source>
        <dbReference type="ARBA" id="ARBA00023125"/>
    </source>
</evidence>
<keyword evidence="6 9" id="KW-0804">Transcription</keyword>
<organism evidence="12 13">
    <name type="scientific">Theobroma cacao</name>
    <name type="common">Cacao</name>
    <name type="synonym">Cocoa</name>
    <dbReference type="NCBI Taxonomy" id="3641"/>
    <lineage>
        <taxon>Eukaryota</taxon>
        <taxon>Viridiplantae</taxon>
        <taxon>Streptophyta</taxon>
        <taxon>Embryophyta</taxon>
        <taxon>Tracheophyta</taxon>
        <taxon>Spermatophyta</taxon>
        <taxon>Magnoliopsida</taxon>
        <taxon>eudicotyledons</taxon>
        <taxon>Gunneridae</taxon>
        <taxon>Pentapetalae</taxon>
        <taxon>rosids</taxon>
        <taxon>malvids</taxon>
        <taxon>Malvales</taxon>
        <taxon>Malvaceae</taxon>
        <taxon>Byttnerioideae</taxon>
        <taxon>Theobroma</taxon>
    </lineage>
</organism>